<protein>
    <submittedName>
        <fullName evidence="1">Uncharacterized protein</fullName>
    </submittedName>
</protein>
<reference evidence="1 2" key="1">
    <citation type="submission" date="2020-10" db="EMBL/GenBank/DDBJ databases">
        <title>Identification of Nocardia species via Next-generation sequencing and recognition of intraspecies genetic diversity.</title>
        <authorList>
            <person name="Li P."/>
            <person name="Li P."/>
            <person name="Lu B."/>
        </authorList>
    </citation>
    <scope>NUCLEOTIDE SEQUENCE [LARGE SCALE GENOMIC DNA]</scope>
    <source>
        <strain evidence="1 2">BJ06-0143</strain>
    </source>
</reference>
<organism evidence="1 2">
    <name type="scientific">Nocardia higoensis</name>
    <dbReference type="NCBI Taxonomy" id="228599"/>
    <lineage>
        <taxon>Bacteria</taxon>
        <taxon>Bacillati</taxon>
        <taxon>Actinomycetota</taxon>
        <taxon>Actinomycetes</taxon>
        <taxon>Mycobacteriales</taxon>
        <taxon>Nocardiaceae</taxon>
        <taxon>Nocardia</taxon>
    </lineage>
</organism>
<sequence length="89" mass="11000">MTWKSMRRSIRGRIWTFYMGAPERGRWRYYLAPWLGGDEYNRRTLVLPVLAWGVVIALWEHPHDDECAEWHDPIWVRWKSIRRFGRIER</sequence>
<accession>A0ABS0DMA5</accession>
<name>A0ABS0DMA5_9NOCA</name>
<dbReference type="EMBL" id="JADLQN010000010">
    <property type="protein sequence ID" value="MBF6358169.1"/>
    <property type="molecule type" value="Genomic_DNA"/>
</dbReference>
<evidence type="ECO:0000313" key="1">
    <source>
        <dbReference type="EMBL" id="MBF6358169.1"/>
    </source>
</evidence>
<keyword evidence="2" id="KW-1185">Reference proteome</keyword>
<dbReference type="RefSeq" id="WP_195005008.1">
    <property type="nucleotide sequence ID" value="NZ_JADLQN010000010.1"/>
</dbReference>
<gene>
    <name evidence="1" type="ORF">IU449_27100</name>
</gene>
<proteinExistence type="predicted"/>
<dbReference type="Proteomes" id="UP000707731">
    <property type="component" value="Unassembled WGS sequence"/>
</dbReference>
<comment type="caution">
    <text evidence="1">The sequence shown here is derived from an EMBL/GenBank/DDBJ whole genome shotgun (WGS) entry which is preliminary data.</text>
</comment>
<evidence type="ECO:0000313" key="2">
    <source>
        <dbReference type="Proteomes" id="UP000707731"/>
    </source>
</evidence>